<sequence>VAVNFDGMPEDDVALWQRQLEEADRDVRFGFVSMSVLTTGVTV</sequence>
<organism evidence="1">
    <name type="scientific">marine metagenome</name>
    <dbReference type="NCBI Taxonomy" id="408172"/>
    <lineage>
        <taxon>unclassified sequences</taxon>
        <taxon>metagenomes</taxon>
        <taxon>ecological metagenomes</taxon>
    </lineage>
</organism>
<protein>
    <submittedName>
        <fullName evidence="1">Uncharacterized protein</fullName>
    </submittedName>
</protein>
<evidence type="ECO:0000313" key="1">
    <source>
        <dbReference type="EMBL" id="SVE24747.1"/>
    </source>
</evidence>
<gene>
    <name evidence="1" type="ORF">METZ01_LOCUS477601</name>
</gene>
<reference evidence="1" key="1">
    <citation type="submission" date="2018-05" db="EMBL/GenBank/DDBJ databases">
        <authorList>
            <person name="Lanie J.A."/>
            <person name="Ng W.-L."/>
            <person name="Kazmierczak K.M."/>
            <person name="Andrzejewski T.M."/>
            <person name="Davidsen T.M."/>
            <person name="Wayne K.J."/>
            <person name="Tettelin H."/>
            <person name="Glass J.I."/>
            <person name="Rusch D."/>
            <person name="Podicherti R."/>
            <person name="Tsui H.-C.T."/>
            <person name="Winkler M.E."/>
        </authorList>
    </citation>
    <scope>NUCLEOTIDE SEQUENCE</scope>
</reference>
<feature type="non-terminal residue" evidence="1">
    <location>
        <position position="1"/>
    </location>
</feature>
<proteinExistence type="predicted"/>
<accession>A0A383BX50</accession>
<dbReference type="EMBL" id="UINC01204149">
    <property type="protein sequence ID" value="SVE24747.1"/>
    <property type="molecule type" value="Genomic_DNA"/>
</dbReference>
<dbReference type="AlphaFoldDB" id="A0A383BX50"/>
<name>A0A383BX50_9ZZZZ</name>